<gene>
    <name evidence="2" type="ORF">K239x_03680</name>
</gene>
<organism evidence="2 3">
    <name type="scientific">Stieleria marina</name>
    <dbReference type="NCBI Taxonomy" id="1930275"/>
    <lineage>
        <taxon>Bacteria</taxon>
        <taxon>Pseudomonadati</taxon>
        <taxon>Planctomycetota</taxon>
        <taxon>Planctomycetia</taxon>
        <taxon>Pirellulales</taxon>
        <taxon>Pirellulaceae</taxon>
        <taxon>Stieleria</taxon>
    </lineage>
</organism>
<dbReference type="RefSeq" id="WP_145415975.1">
    <property type="nucleotide sequence ID" value="NZ_CP036526.1"/>
</dbReference>
<dbReference type="Proteomes" id="UP000319817">
    <property type="component" value="Chromosome"/>
</dbReference>
<keyword evidence="1" id="KW-0812">Transmembrane</keyword>
<proteinExistence type="predicted"/>
<dbReference type="AlphaFoldDB" id="A0A517NMV1"/>
<evidence type="ECO:0000313" key="2">
    <source>
        <dbReference type="EMBL" id="QDT08429.1"/>
    </source>
</evidence>
<reference evidence="2 3" key="1">
    <citation type="submission" date="2019-02" db="EMBL/GenBank/DDBJ databases">
        <title>Deep-cultivation of Planctomycetes and their phenomic and genomic characterization uncovers novel biology.</title>
        <authorList>
            <person name="Wiegand S."/>
            <person name="Jogler M."/>
            <person name="Boedeker C."/>
            <person name="Pinto D."/>
            <person name="Vollmers J."/>
            <person name="Rivas-Marin E."/>
            <person name="Kohn T."/>
            <person name="Peeters S.H."/>
            <person name="Heuer A."/>
            <person name="Rast P."/>
            <person name="Oberbeckmann S."/>
            <person name="Bunk B."/>
            <person name="Jeske O."/>
            <person name="Meyerdierks A."/>
            <person name="Storesund J.E."/>
            <person name="Kallscheuer N."/>
            <person name="Luecker S."/>
            <person name="Lage O.M."/>
            <person name="Pohl T."/>
            <person name="Merkel B.J."/>
            <person name="Hornburger P."/>
            <person name="Mueller R.-W."/>
            <person name="Bruemmer F."/>
            <person name="Labrenz M."/>
            <person name="Spormann A.M."/>
            <person name="Op den Camp H."/>
            <person name="Overmann J."/>
            <person name="Amann R."/>
            <person name="Jetten M.S.M."/>
            <person name="Mascher T."/>
            <person name="Medema M.H."/>
            <person name="Devos D.P."/>
            <person name="Kaster A.-K."/>
            <person name="Ovreas L."/>
            <person name="Rohde M."/>
            <person name="Galperin M.Y."/>
            <person name="Jogler C."/>
        </authorList>
    </citation>
    <scope>NUCLEOTIDE SEQUENCE [LARGE SCALE GENOMIC DNA]</scope>
    <source>
        <strain evidence="2 3">K23_9</strain>
    </source>
</reference>
<keyword evidence="3" id="KW-1185">Reference proteome</keyword>
<evidence type="ECO:0000256" key="1">
    <source>
        <dbReference type="SAM" id="Phobius"/>
    </source>
</evidence>
<name>A0A517NMV1_9BACT</name>
<evidence type="ECO:0000313" key="3">
    <source>
        <dbReference type="Proteomes" id="UP000319817"/>
    </source>
</evidence>
<sequence length="170" mass="19346">MIDQATGEFLLVATIRLAMVCYFARLFVAGCRVIGRVPTRWQVVLWTLGCTLYTVHVLCAFAFAHQWSHAVAWEYTAQETQRLFGVRRGEGLWVNYLFTTVWGVDVVRQMIALVRRKATHPAIDVAIQLFMAFIVFNATAVFGPSVYRYAAVPVGILLAISYHWQKQSRT</sequence>
<accession>A0A517NMV1</accession>
<feature type="transmembrane region" description="Helical" evidence="1">
    <location>
        <begin position="146"/>
        <end position="164"/>
    </location>
</feature>
<feature type="transmembrane region" description="Helical" evidence="1">
    <location>
        <begin position="121"/>
        <end position="140"/>
    </location>
</feature>
<keyword evidence="1" id="KW-0472">Membrane</keyword>
<feature type="transmembrane region" description="Helical" evidence="1">
    <location>
        <begin position="93"/>
        <end position="114"/>
    </location>
</feature>
<feature type="transmembrane region" description="Helical" evidence="1">
    <location>
        <begin position="43"/>
        <end position="64"/>
    </location>
</feature>
<dbReference type="OrthoDB" id="277696at2"/>
<protein>
    <submittedName>
        <fullName evidence="2">Uncharacterized protein</fullName>
    </submittedName>
</protein>
<feature type="transmembrane region" description="Helical" evidence="1">
    <location>
        <begin position="12"/>
        <end position="31"/>
    </location>
</feature>
<dbReference type="EMBL" id="CP036526">
    <property type="protein sequence ID" value="QDT08429.1"/>
    <property type="molecule type" value="Genomic_DNA"/>
</dbReference>
<keyword evidence="1" id="KW-1133">Transmembrane helix</keyword>